<name>A0A239SAK0_9BURK</name>
<reference evidence="1 2" key="1">
    <citation type="submission" date="2017-06" db="EMBL/GenBank/DDBJ databases">
        <authorList>
            <consortium name="Pathogen Informatics"/>
        </authorList>
    </citation>
    <scope>NUCLEOTIDE SEQUENCE [LARGE SCALE GENOMIC DNA]</scope>
    <source>
        <strain evidence="1 2">NCTC13161</strain>
    </source>
</reference>
<gene>
    <name evidence="1" type="ORF">SAMEA4530655_00981</name>
</gene>
<keyword evidence="2" id="KW-1185">Reference proteome</keyword>
<dbReference type="EMBL" id="LT906435">
    <property type="protein sequence ID" value="SNU82431.1"/>
    <property type="molecule type" value="Genomic_DNA"/>
</dbReference>
<protein>
    <submittedName>
        <fullName evidence="1">Uncharacterized protein</fullName>
    </submittedName>
</protein>
<dbReference type="Proteomes" id="UP000215126">
    <property type="component" value="Chromosome 1"/>
</dbReference>
<organism evidence="1 2">
    <name type="scientific">Pandoraea sputorum</name>
    <dbReference type="NCBI Taxonomy" id="93222"/>
    <lineage>
        <taxon>Bacteria</taxon>
        <taxon>Pseudomonadati</taxon>
        <taxon>Pseudomonadota</taxon>
        <taxon>Betaproteobacteria</taxon>
        <taxon>Burkholderiales</taxon>
        <taxon>Burkholderiaceae</taxon>
        <taxon>Pandoraea</taxon>
    </lineage>
</organism>
<evidence type="ECO:0000313" key="1">
    <source>
        <dbReference type="EMBL" id="SNU82431.1"/>
    </source>
</evidence>
<proteinExistence type="predicted"/>
<dbReference type="AlphaFoldDB" id="A0A239SAK0"/>
<accession>A0A239SAK0</accession>
<evidence type="ECO:0000313" key="2">
    <source>
        <dbReference type="Proteomes" id="UP000215126"/>
    </source>
</evidence>
<sequence>MKKGRQVAGPEILAQSLRSDIGGYGACRAEARFYYLGFAGCRAYSSNDAMPDCW</sequence>